<keyword evidence="2" id="KW-0547">Nucleotide-binding</keyword>
<dbReference type="PANTHER" id="PTHR43788:SF8">
    <property type="entry name" value="DNA-BINDING PROTEIN SMUBP-2"/>
    <property type="match status" value="1"/>
</dbReference>
<dbReference type="EMBL" id="LNNH01000028">
    <property type="protein sequence ID" value="KWW17469.1"/>
    <property type="molecule type" value="Genomic_DNA"/>
</dbReference>
<protein>
    <submittedName>
        <fullName evidence="8">DNA helicase</fullName>
    </submittedName>
</protein>
<dbReference type="InterPro" id="IPR041677">
    <property type="entry name" value="DNA2/NAM7_AAA_11"/>
</dbReference>
<dbReference type="Pfam" id="PF13086">
    <property type="entry name" value="AAA_11"/>
    <property type="match status" value="1"/>
</dbReference>
<dbReference type="Proteomes" id="UP000064189">
    <property type="component" value="Unassembled WGS sequence"/>
</dbReference>
<proteinExistence type="inferred from homology"/>
<evidence type="ECO:0000256" key="5">
    <source>
        <dbReference type="ARBA" id="ARBA00022840"/>
    </source>
</evidence>
<comment type="caution">
    <text evidence="8">The sequence shown here is derived from an EMBL/GenBank/DDBJ whole genome shotgun (WGS) entry which is preliminary data.</text>
</comment>
<dbReference type="Pfam" id="PF13087">
    <property type="entry name" value="AAA_12"/>
    <property type="match status" value="1"/>
</dbReference>
<dbReference type="GO" id="GO:0016787">
    <property type="term" value="F:hydrolase activity"/>
    <property type="evidence" value="ECO:0007669"/>
    <property type="project" value="UniProtKB-KW"/>
</dbReference>
<keyword evidence="5" id="KW-0067">ATP-binding</keyword>
<evidence type="ECO:0000259" key="7">
    <source>
        <dbReference type="SMART" id="SM00487"/>
    </source>
</evidence>
<dbReference type="InterPro" id="IPR027417">
    <property type="entry name" value="P-loop_NTPase"/>
</dbReference>
<dbReference type="InterPro" id="IPR003593">
    <property type="entry name" value="AAA+_ATPase"/>
</dbReference>
<keyword evidence="9" id="KW-1185">Reference proteome</keyword>
<organism evidence="8 9">
    <name type="scientific">Peribacillus simplex</name>
    <dbReference type="NCBI Taxonomy" id="1478"/>
    <lineage>
        <taxon>Bacteria</taxon>
        <taxon>Bacillati</taxon>
        <taxon>Bacillota</taxon>
        <taxon>Bacilli</taxon>
        <taxon>Bacillales</taxon>
        <taxon>Bacillaceae</taxon>
        <taxon>Peribacillus</taxon>
    </lineage>
</organism>
<comment type="similarity">
    <text evidence="1">Belongs to the DNA2/NAM7 helicase family.</text>
</comment>
<dbReference type="CDD" id="cd18808">
    <property type="entry name" value="SF1_C_Upf1"/>
    <property type="match status" value="1"/>
</dbReference>
<evidence type="ECO:0000313" key="9">
    <source>
        <dbReference type="Proteomes" id="UP000064189"/>
    </source>
</evidence>
<evidence type="ECO:0000256" key="1">
    <source>
        <dbReference type="ARBA" id="ARBA00007913"/>
    </source>
</evidence>
<evidence type="ECO:0000313" key="8">
    <source>
        <dbReference type="EMBL" id="KWW17469.1"/>
    </source>
</evidence>
<dbReference type="PANTHER" id="PTHR43788">
    <property type="entry name" value="DNA2/NAM7 HELICASE FAMILY MEMBER"/>
    <property type="match status" value="1"/>
</dbReference>
<feature type="domain" description="Helicase ATP-binding" evidence="7">
    <location>
        <begin position="137"/>
        <end position="398"/>
    </location>
</feature>
<dbReference type="SMART" id="SM00487">
    <property type="entry name" value="DEXDc"/>
    <property type="match status" value="1"/>
</dbReference>
<sequence>MNSTVNYIKEWQQAIQLEIQHLKKFGSTKYLVLNGHLLNSDGSFSYYFETGASIIIPVGSIVRLEWGGIKQDGRILSSEGKSIIVVFERSLGDMIGEAFLYHDPWELLEQLVNRLDEIKRSKKKRLRIKRLMDPSMEPKHPISEKQSSVKELYARSKFNPVTFVWGPPGTGKTYTLARTVANHYLQEKKVLVLSHSNQAVDVMMAEISSFIKNKERFKEGDVLRYGSQIGETLASHGDIVTGQLLGKHEPLLVQEKEQLSEEKRLLKYDLADSFSRRDTDQLLELEKKLARVLEKIRQKEVQFVKEAKIIGTTLAKAANDETIYQKEYDLVILDEASMAYVPQVAFAAALSKHIIICGDFKQLPPIASARDSLVKLWLKEDIFHRSGVAQSVEEGELHPHLFLLKEQRRMHPDISAFTNRVVYNDFVGDHESVATSRNSIMVAEPFANKASALVDTSLSGEYCMSERTSHSRMNLWQLLLSFQLIHEAFVGGARSIGYVAPYRAQADLMGKLLDDLYAEERQTADIIAATVHRFQGSERDMMIFDTVDSYPQNRAGMLLTGRESERLINVAITRTKGKFIHVCDTSFISKHVYRSKTLRQLVDHQIQNDQLITKKEIGTWITHQHPKLQWMHARKLGSFLEDIQSAKREVILAVPDLTRLPSEWQQLLMKRSPEVKLTIISAKRNADIVSDHFICLPVSFAFFILDKRVVWLGVPVESNNRIQPPFVSARLESEMMAEELLFQFKKSE</sequence>
<evidence type="ECO:0000256" key="2">
    <source>
        <dbReference type="ARBA" id="ARBA00022741"/>
    </source>
</evidence>
<dbReference type="SUPFAM" id="SSF52540">
    <property type="entry name" value="P-loop containing nucleoside triphosphate hydrolases"/>
    <property type="match status" value="1"/>
</dbReference>
<evidence type="ECO:0000259" key="6">
    <source>
        <dbReference type="SMART" id="SM00382"/>
    </source>
</evidence>
<name>A0A109MWR9_9BACI</name>
<dbReference type="InterPro" id="IPR014001">
    <property type="entry name" value="Helicase_ATP-bd"/>
</dbReference>
<gene>
    <name evidence="8" type="ORF">AS888_22585</name>
</gene>
<dbReference type="InterPro" id="IPR047187">
    <property type="entry name" value="SF1_C_Upf1"/>
</dbReference>
<evidence type="ECO:0000256" key="3">
    <source>
        <dbReference type="ARBA" id="ARBA00022801"/>
    </source>
</evidence>
<dbReference type="Gene3D" id="3.40.50.300">
    <property type="entry name" value="P-loop containing nucleotide triphosphate hydrolases"/>
    <property type="match status" value="2"/>
</dbReference>
<dbReference type="AlphaFoldDB" id="A0A109MWR9"/>
<dbReference type="GO" id="GO:0005524">
    <property type="term" value="F:ATP binding"/>
    <property type="evidence" value="ECO:0007669"/>
    <property type="project" value="UniProtKB-KW"/>
</dbReference>
<dbReference type="SMART" id="SM00382">
    <property type="entry name" value="AAA"/>
    <property type="match status" value="1"/>
</dbReference>
<keyword evidence="4 8" id="KW-0347">Helicase</keyword>
<dbReference type="InterPro" id="IPR050534">
    <property type="entry name" value="Coronavir_polyprotein_1ab"/>
</dbReference>
<dbReference type="GO" id="GO:0043139">
    <property type="term" value="F:5'-3' DNA helicase activity"/>
    <property type="evidence" value="ECO:0007669"/>
    <property type="project" value="TreeGrafter"/>
</dbReference>
<dbReference type="InterPro" id="IPR041679">
    <property type="entry name" value="DNA2/NAM7-like_C"/>
</dbReference>
<evidence type="ECO:0000256" key="4">
    <source>
        <dbReference type="ARBA" id="ARBA00022806"/>
    </source>
</evidence>
<feature type="domain" description="AAA+ ATPase" evidence="6">
    <location>
        <begin position="158"/>
        <end position="388"/>
    </location>
</feature>
<dbReference type="RefSeq" id="WP_061143014.1">
    <property type="nucleotide sequence ID" value="NZ_LNNH01000028.1"/>
</dbReference>
<keyword evidence="3" id="KW-0378">Hydrolase</keyword>
<accession>A0A109MWR9</accession>
<reference evidence="8 9" key="1">
    <citation type="submission" date="2015-11" db="EMBL/GenBank/DDBJ databases">
        <title>Genome Sequence of Bacillus simplex strain VanAntwerpen2.</title>
        <authorList>
            <person name="Couger M.B."/>
        </authorList>
    </citation>
    <scope>NUCLEOTIDE SEQUENCE [LARGE SCALE GENOMIC DNA]</scope>
    <source>
        <strain evidence="8 9">VanAntwerpen02</strain>
    </source>
</reference>